<name>C2JZX9_LACRM</name>
<evidence type="ECO:0000256" key="1">
    <source>
        <dbReference type="SAM" id="Phobius"/>
    </source>
</evidence>
<feature type="transmembrane region" description="Helical" evidence="1">
    <location>
        <begin position="20"/>
        <end position="38"/>
    </location>
</feature>
<dbReference type="HOGENOM" id="CLU_034645_0_0_9"/>
<feature type="transmembrane region" description="Helical" evidence="1">
    <location>
        <begin position="346"/>
        <end position="367"/>
    </location>
</feature>
<feature type="transmembrane region" description="Helical" evidence="1">
    <location>
        <begin position="379"/>
        <end position="399"/>
    </location>
</feature>
<keyword evidence="1" id="KW-0472">Membrane</keyword>
<feature type="transmembrane region" description="Helical" evidence="1">
    <location>
        <begin position="161"/>
        <end position="178"/>
    </location>
</feature>
<evidence type="ECO:0008006" key="4">
    <source>
        <dbReference type="Google" id="ProtNLM"/>
    </source>
</evidence>
<feature type="transmembrane region" description="Helical" evidence="1">
    <location>
        <begin position="553"/>
        <end position="575"/>
    </location>
</feature>
<evidence type="ECO:0000313" key="2">
    <source>
        <dbReference type="EMBL" id="EEN79476.1"/>
    </source>
</evidence>
<feature type="transmembrane region" description="Helical" evidence="1">
    <location>
        <begin position="316"/>
        <end position="334"/>
    </location>
</feature>
<protein>
    <recommendedName>
        <fullName evidence="4">YfhO family protein</fullName>
    </recommendedName>
</protein>
<organism evidence="2 3">
    <name type="scientific">Lacticaseibacillus rhamnosus (strain LMS2-1)</name>
    <dbReference type="NCBI Taxonomy" id="525361"/>
    <lineage>
        <taxon>Bacteria</taxon>
        <taxon>Bacillati</taxon>
        <taxon>Bacillota</taxon>
        <taxon>Bacilli</taxon>
        <taxon>Lactobacillales</taxon>
        <taxon>Lactobacillaceae</taxon>
        <taxon>Lacticaseibacillus</taxon>
    </lineage>
</organism>
<reference evidence="2" key="1">
    <citation type="submission" date="2009-01" db="EMBL/GenBank/DDBJ databases">
        <authorList>
            <person name="Qin X."/>
            <person name="Bachman B."/>
            <person name="Battles P."/>
            <person name="Bell A."/>
            <person name="Bess C."/>
            <person name="Bickham C."/>
            <person name="Chaboub L."/>
            <person name="Chen D."/>
            <person name="Coyle M."/>
            <person name="Deiros D.R."/>
            <person name="Dinh H."/>
            <person name="Forbes L."/>
            <person name="Fowler G."/>
            <person name="Francisco L."/>
            <person name="Fu Q."/>
            <person name="Gubbala S."/>
            <person name="Hale W."/>
            <person name="Han Y."/>
            <person name="Hemphill L."/>
            <person name="Highlander S.K."/>
            <person name="Hirani K."/>
            <person name="Hogues M."/>
            <person name="Jackson L."/>
            <person name="Jakkamsetti A."/>
            <person name="Javaid M."/>
            <person name="Jiang H."/>
            <person name="Korchina V."/>
            <person name="Kovar C."/>
            <person name="Lara F."/>
            <person name="Lee S."/>
            <person name="Mata R."/>
            <person name="Mathew T."/>
            <person name="Moen C."/>
            <person name="Morales K."/>
            <person name="Munidasa M."/>
            <person name="Nazareth L."/>
            <person name="Ngo R."/>
            <person name="Nguyen L."/>
            <person name="Okwuonu G."/>
            <person name="Ongeri F."/>
            <person name="Patil S."/>
            <person name="Petrosino J."/>
            <person name="Pham C."/>
            <person name="Pham P."/>
            <person name="Pu L.-L."/>
            <person name="Puazo M."/>
            <person name="Raj R."/>
            <person name="Reid J."/>
            <person name="Rouhana J."/>
            <person name="Saada N."/>
            <person name="Shang Y."/>
            <person name="Simmons D."/>
            <person name="Thornton R."/>
            <person name="Warren J."/>
            <person name="Weissenberger G."/>
            <person name="Zhang J."/>
            <person name="Zhang L."/>
            <person name="Zhou C."/>
            <person name="Zhu D."/>
            <person name="Muzny D."/>
            <person name="Worley K."/>
            <person name="Gibbs R."/>
        </authorList>
    </citation>
    <scope>NUCLEOTIDE SEQUENCE [LARGE SCALE GENOMIC DNA]</scope>
    <source>
        <strain evidence="2">LMS2-1</strain>
    </source>
</reference>
<proteinExistence type="predicted"/>
<feature type="transmembrane region" description="Helical" evidence="1">
    <location>
        <begin position="81"/>
        <end position="101"/>
    </location>
</feature>
<accession>C2JZX9</accession>
<evidence type="ECO:0000313" key="3">
    <source>
        <dbReference type="Proteomes" id="UP000004525"/>
    </source>
</evidence>
<feature type="transmembrane region" description="Helical" evidence="1">
    <location>
        <begin position="136"/>
        <end position="155"/>
    </location>
</feature>
<sequence>MGTIKMQEIRGVKWKRDGLWIVGIIVMALVVLAPQINYHAMAIGDDWEFQWNRFYEAAMQIKNGHFNFFQSIYAFRQSGRVVNAVYGSAFAYLNGFILILVKTWFRAQIISSFLCLLTAGSGMYFLARYCRVKRQLAFGAAVLYMGTPLVMFYVTDTALRGWGAALLPFATIPLIRMVRNHDRPINPVLFGLAAGSLLAVQNFTALLYVLSAVVFFIPGLYLARDRYRTLLAAGGAVAIAVGLNAATLAALIDLHHESLVMPYRVKDLIGSASQLSLGNMTRLDFGLILSFVVVIQLVFAALSWKNLALYEKIINVDGLLFLWLSSPLFPWNVIGKHFPVIQTIQFPQRFNAVALTMIILGAVLSLQKLGRGNFMQLRLIAAAFISLAGLNLINGYTWVNEKASAWRGDQLAVSADSTIKDQSKIRDLFNHAYDQSHVFSVITKNTPDYLPVTQTGNTLFAYDAYKSQILNHPLKVVIGVNSDSQVVYKWKAKSRKSVLIPAIVYRHSTVMLNGTLLSRSEYHRSNIGALIVTPRKGSNQVTLGYQPSRLFDIAGIINILTCLALILYGGFRIFLVNMKWLSVKGEDADSSRRRHDDI</sequence>
<keyword evidence="1" id="KW-0812">Transmembrane</keyword>
<dbReference type="AlphaFoldDB" id="C2JZX9"/>
<keyword evidence="3" id="KW-1185">Reference proteome</keyword>
<feature type="transmembrane region" description="Helical" evidence="1">
    <location>
        <begin position="285"/>
        <end position="304"/>
    </location>
</feature>
<comment type="caution">
    <text evidence="2">The sequence shown here is derived from an EMBL/GenBank/DDBJ whole genome shotgun (WGS) entry which is preliminary data.</text>
</comment>
<keyword evidence="1" id="KW-1133">Transmembrane helix</keyword>
<dbReference type="Proteomes" id="UP000004525">
    <property type="component" value="Unassembled WGS sequence"/>
</dbReference>
<feature type="transmembrane region" description="Helical" evidence="1">
    <location>
        <begin position="107"/>
        <end position="127"/>
    </location>
</feature>
<feature type="transmembrane region" description="Helical" evidence="1">
    <location>
        <begin position="206"/>
        <end position="223"/>
    </location>
</feature>
<feature type="transmembrane region" description="Helical" evidence="1">
    <location>
        <begin position="230"/>
        <end position="252"/>
    </location>
</feature>
<dbReference type="EMBL" id="ACIZ01000099">
    <property type="protein sequence ID" value="EEN79476.1"/>
    <property type="molecule type" value="Genomic_DNA"/>
</dbReference>
<gene>
    <name evidence="2" type="ORF">HMPREF0539_2464</name>
</gene>